<gene>
    <name evidence="3" type="ORF">LX16_2585</name>
</gene>
<feature type="region of interest" description="Disordered" evidence="1">
    <location>
        <begin position="158"/>
        <end position="214"/>
    </location>
</feature>
<comment type="caution">
    <text evidence="3">The sequence shown here is derived from an EMBL/GenBank/DDBJ whole genome shotgun (WGS) entry which is preliminary data.</text>
</comment>
<reference evidence="3 4" key="1">
    <citation type="journal article" date="2013" name="Stand. Genomic Sci.">
        <title>Genomic Encyclopedia of Type Strains, Phase I: The one thousand microbial genomes (KMG-I) project.</title>
        <authorList>
            <person name="Kyrpides N.C."/>
            <person name="Woyke T."/>
            <person name="Eisen J.A."/>
            <person name="Garrity G."/>
            <person name="Lilburn T.G."/>
            <person name="Beck B.J."/>
            <person name="Whitman W.B."/>
            <person name="Hugenholtz P."/>
            <person name="Klenk H.P."/>
        </authorList>
    </citation>
    <scope>NUCLEOTIDE SEQUENCE [LARGE SCALE GENOMIC DNA]</scope>
    <source>
        <strain evidence="3 4">DSM 45044</strain>
    </source>
</reference>
<evidence type="ECO:0000256" key="2">
    <source>
        <dbReference type="SAM" id="Phobius"/>
    </source>
</evidence>
<feature type="transmembrane region" description="Helical" evidence="2">
    <location>
        <begin position="62"/>
        <end position="85"/>
    </location>
</feature>
<keyword evidence="2" id="KW-0472">Membrane</keyword>
<keyword evidence="4" id="KW-1185">Reference proteome</keyword>
<feature type="transmembrane region" description="Helical" evidence="2">
    <location>
        <begin position="126"/>
        <end position="148"/>
    </location>
</feature>
<dbReference type="EMBL" id="VLLL01000006">
    <property type="protein sequence ID" value="TWJ11848.1"/>
    <property type="molecule type" value="Genomic_DNA"/>
</dbReference>
<evidence type="ECO:0000313" key="4">
    <source>
        <dbReference type="Proteomes" id="UP000321617"/>
    </source>
</evidence>
<evidence type="ECO:0000256" key="1">
    <source>
        <dbReference type="SAM" id="MobiDB-lite"/>
    </source>
</evidence>
<protein>
    <submittedName>
        <fullName evidence="3">Uncharacterized protein</fullName>
    </submittedName>
</protein>
<dbReference type="Proteomes" id="UP000321617">
    <property type="component" value="Unassembled WGS sequence"/>
</dbReference>
<name>A0A562V1U5_9ACTN</name>
<feature type="compositionally biased region" description="Pro residues" evidence="1">
    <location>
        <begin position="201"/>
        <end position="214"/>
    </location>
</feature>
<accession>A0A562V1U5</accession>
<feature type="transmembrane region" description="Helical" evidence="2">
    <location>
        <begin position="26"/>
        <end position="50"/>
    </location>
</feature>
<organism evidence="3 4">
    <name type="scientific">Stackebrandtia albiflava</name>
    <dbReference type="NCBI Taxonomy" id="406432"/>
    <lineage>
        <taxon>Bacteria</taxon>
        <taxon>Bacillati</taxon>
        <taxon>Actinomycetota</taxon>
        <taxon>Actinomycetes</taxon>
        <taxon>Glycomycetales</taxon>
        <taxon>Glycomycetaceae</taxon>
        <taxon>Stackebrandtia</taxon>
    </lineage>
</organism>
<keyword evidence="2" id="KW-0812">Transmembrane</keyword>
<evidence type="ECO:0000313" key="3">
    <source>
        <dbReference type="EMBL" id="TWJ11848.1"/>
    </source>
</evidence>
<keyword evidence="2" id="KW-1133">Transmembrane helix</keyword>
<feature type="compositionally biased region" description="Low complexity" evidence="1">
    <location>
        <begin position="185"/>
        <end position="200"/>
    </location>
</feature>
<feature type="transmembrane region" description="Helical" evidence="2">
    <location>
        <begin position="92"/>
        <end position="114"/>
    </location>
</feature>
<dbReference type="AlphaFoldDB" id="A0A562V1U5"/>
<proteinExistence type="predicted"/>
<dbReference type="RefSeq" id="WP_147138493.1">
    <property type="nucleotide sequence ID" value="NZ_BAABIJ010000002.1"/>
</dbReference>
<dbReference type="OrthoDB" id="5195596at2"/>
<sequence>MYDDNAWPETAAVSTFIPERKRPQRVTVAAIAFLVAALLAVLAGALYATIGTAASNFLLTMPWLVAVPVAALVAVWCAILGRVVWKGRRWAAGAALWSAVGLLAACGGFGAIANPKVSTMVTGAQGWFYAVVVIGCALCGAVALVGLVGRQSREWFDPPAQPNPFAQQERDGMPPIAGYDADWTPPQYRQPGAPGPQQGGPYPPQQPGPPQYRP</sequence>